<dbReference type="EMBL" id="CP043046">
    <property type="protein sequence ID" value="QEI06004.1"/>
    <property type="molecule type" value="Genomic_DNA"/>
</dbReference>
<keyword evidence="4 5" id="KW-0663">Pyridoxal phosphate</keyword>
<accession>A0A5C0AWH9</accession>
<keyword evidence="5" id="KW-0456">Lyase</keyword>
<evidence type="ECO:0000256" key="1">
    <source>
        <dbReference type="ARBA" id="ARBA00001933"/>
    </source>
</evidence>
<comment type="catalytic activity">
    <reaction evidence="5">
        <text>L-threonine = acetaldehyde + glycine</text>
        <dbReference type="Rhea" id="RHEA:19625"/>
        <dbReference type="ChEBI" id="CHEBI:15343"/>
        <dbReference type="ChEBI" id="CHEBI:57305"/>
        <dbReference type="ChEBI" id="CHEBI:57926"/>
        <dbReference type="EC" id="4.1.2.48"/>
    </reaction>
</comment>
<dbReference type="PIRSF" id="PIRSF038940">
    <property type="entry name" value="Low_specificity_LTA"/>
    <property type="match status" value="1"/>
</dbReference>
<reference evidence="7 8" key="1">
    <citation type="submission" date="2019-08" db="EMBL/GenBank/DDBJ databases">
        <title>Amphibian skin-associated Pigmentiphaga: genome sequence and occurrence across geography and hosts.</title>
        <authorList>
            <person name="Bletz M.C."/>
            <person name="Bunk B."/>
            <person name="Sproeer C."/>
            <person name="Biwer P."/>
            <person name="Reiter S."/>
            <person name="Rabemananjara F.C.E."/>
            <person name="Schulz S."/>
            <person name="Overmann J."/>
            <person name="Vences M."/>
        </authorList>
    </citation>
    <scope>NUCLEOTIDE SEQUENCE [LARGE SCALE GENOMIC DNA]</scope>
    <source>
        <strain evidence="7 8">Mada1488</strain>
    </source>
</reference>
<dbReference type="PANTHER" id="PTHR48097">
    <property type="entry name" value="L-THREONINE ALDOLASE-RELATED"/>
    <property type="match status" value="1"/>
</dbReference>
<dbReference type="GO" id="GO:0006567">
    <property type="term" value="P:L-threonine catabolic process"/>
    <property type="evidence" value="ECO:0007669"/>
    <property type="project" value="UniProtKB-UniRule"/>
</dbReference>
<sequence length="353" mass="37093">MIFGSDNMLGASQQVLDAIVRANAGLAASYGADDWCAQATARIAELFECPVEVFYVSTGTVANSLALSALVPPWGSVLCHHQAHIVNDESSAPELFSGGARLVPIVDASGKLGPAALSQALATAPHPPHNVVPRALSLTQATECGLVYTPAEISALTKLAHENDLYVHMDGARFANAVASLGCSPADVTWRAGVDVLCLGASKNGALMAEAIVFFDTALAEDFAFRVKRAGQMAAKGRLFGAQFCGWLENGHWLDLARHANHMARDLSAALNHVPGVGTVWPVDANEVFVVMPHALATRLRVDGAVFYDWHPSALPAGKTLVAGEVFVRLVCGFGTQPEQIAALIEAASKHGV</sequence>
<dbReference type="InterPro" id="IPR026273">
    <property type="entry name" value="Low_specificity_L-TA_bact"/>
</dbReference>
<dbReference type="Gene3D" id="3.90.1150.10">
    <property type="entry name" value="Aspartate Aminotransferase, domain 1"/>
    <property type="match status" value="1"/>
</dbReference>
<dbReference type="KEGG" id="pacr:FXN63_09265"/>
<comment type="subunit">
    <text evidence="3">Homotetramer.</text>
</comment>
<dbReference type="InterPro" id="IPR015424">
    <property type="entry name" value="PyrdxlP-dep_Trfase"/>
</dbReference>
<dbReference type="PANTHER" id="PTHR48097:SF5">
    <property type="entry name" value="LOW SPECIFICITY L-THREONINE ALDOLASE"/>
    <property type="match status" value="1"/>
</dbReference>
<gene>
    <name evidence="7" type="ORF">FXN63_09265</name>
</gene>
<organism evidence="7 8">
    <name type="scientific">Pigmentiphaga aceris</name>
    <dbReference type="NCBI Taxonomy" id="1940612"/>
    <lineage>
        <taxon>Bacteria</taxon>
        <taxon>Pseudomonadati</taxon>
        <taxon>Pseudomonadota</taxon>
        <taxon>Betaproteobacteria</taxon>
        <taxon>Burkholderiales</taxon>
        <taxon>Alcaligenaceae</taxon>
        <taxon>Pigmentiphaga</taxon>
    </lineage>
</organism>
<proteinExistence type="inferred from homology"/>
<dbReference type="AlphaFoldDB" id="A0A5C0AWH9"/>
<dbReference type="InterPro" id="IPR015422">
    <property type="entry name" value="PyrdxlP-dep_Trfase_small"/>
</dbReference>
<dbReference type="Proteomes" id="UP000325161">
    <property type="component" value="Chromosome"/>
</dbReference>
<keyword evidence="8" id="KW-1185">Reference proteome</keyword>
<comment type="catalytic activity">
    <reaction evidence="5">
        <text>L-allo-threonine = acetaldehyde + glycine</text>
        <dbReference type="Rhea" id="RHEA:26209"/>
        <dbReference type="ChEBI" id="CHEBI:15343"/>
        <dbReference type="ChEBI" id="CHEBI:57305"/>
        <dbReference type="ChEBI" id="CHEBI:58585"/>
        <dbReference type="EC" id="4.1.2.48"/>
    </reaction>
</comment>
<comment type="similarity">
    <text evidence="2 5">Belongs to the threonine aldolase family.</text>
</comment>
<feature type="domain" description="Aromatic amino acid beta-eliminating lyase/threonine aldolase" evidence="6">
    <location>
        <begin position="4"/>
        <end position="292"/>
    </location>
</feature>
<dbReference type="OrthoDB" id="9774495at2"/>
<protein>
    <recommendedName>
        <fullName evidence="5">L-threonine aldolase</fullName>
        <ecNumber evidence="5">4.1.2.48</ecNumber>
    </recommendedName>
</protein>
<dbReference type="RefSeq" id="WP_148814387.1">
    <property type="nucleotide sequence ID" value="NZ_CP043046.1"/>
</dbReference>
<evidence type="ECO:0000256" key="3">
    <source>
        <dbReference type="ARBA" id="ARBA00011881"/>
    </source>
</evidence>
<dbReference type="SUPFAM" id="SSF53383">
    <property type="entry name" value="PLP-dependent transferases"/>
    <property type="match status" value="1"/>
</dbReference>
<name>A0A5C0AWH9_9BURK</name>
<dbReference type="GO" id="GO:0008732">
    <property type="term" value="F:L-allo-threonine aldolase activity"/>
    <property type="evidence" value="ECO:0007669"/>
    <property type="project" value="RHEA"/>
</dbReference>
<comment type="cofactor">
    <cofactor evidence="1 5">
        <name>pyridoxal 5'-phosphate</name>
        <dbReference type="ChEBI" id="CHEBI:597326"/>
    </cofactor>
</comment>
<dbReference type="Pfam" id="PF01212">
    <property type="entry name" value="Beta_elim_lyase"/>
    <property type="match status" value="1"/>
</dbReference>
<dbReference type="InterPro" id="IPR001597">
    <property type="entry name" value="ArAA_b-elim_lyase/Thr_aldolase"/>
</dbReference>
<evidence type="ECO:0000313" key="7">
    <source>
        <dbReference type="EMBL" id="QEI06004.1"/>
    </source>
</evidence>
<evidence type="ECO:0000256" key="2">
    <source>
        <dbReference type="ARBA" id="ARBA00006966"/>
    </source>
</evidence>
<dbReference type="Gene3D" id="3.40.640.10">
    <property type="entry name" value="Type I PLP-dependent aspartate aminotransferase-like (Major domain)"/>
    <property type="match status" value="1"/>
</dbReference>
<evidence type="ECO:0000259" key="6">
    <source>
        <dbReference type="Pfam" id="PF01212"/>
    </source>
</evidence>
<dbReference type="EC" id="4.1.2.48" evidence="5"/>
<comment type="function">
    <text evidence="5">Catalyzes the cleavage of L-allo-threonine and L-threonine to glycine and acetaldehyde.</text>
</comment>
<evidence type="ECO:0000256" key="5">
    <source>
        <dbReference type="PIRNR" id="PIRNR038940"/>
    </source>
</evidence>
<evidence type="ECO:0000256" key="4">
    <source>
        <dbReference type="ARBA" id="ARBA00022898"/>
    </source>
</evidence>
<evidence type="ECO:0000313" key="8">
    <source>
        <dbReference type="Proteomes" id="UP000325161"/>
    </source>
</evidence>
<dbReference type="InterPro" id="IPR015421">
    <property type="entry name" value="PyrdxlP-dep_Trfase_major"/>
</dbReference>